<accession>A0ABW2JTM6</accession>
<proteinExistence type="predicted"/>
<dbReference type="Pfam" id="PF13822">
    <property type="entry name" value="ACC_epsilon"/>
    <property type="match status" value="1"/>
</dbReference>
<organism evidence="2 3">
    <name type="scientific">Streptomyces monticola</name>
    <dbReference type="NCBI Taxonomy" id="2666263"/>
    <lineage>
        <taxon>Bacteria</taxon>
        <taxon>Bacillati</taxon>
        <taxon>Actinomycetota</taxon>
        <taxon>Actinomycetes</taxon>
        <taxon>Kitasatosporales</taxon>
        <taxon>Streptomycetaceae</taxon>
        <taxon>Streptomyces</taxon>
    </lineage>
</organism>
<dbReference type="Proteomes" id="UP001596523">
    <property type="component" value="Unassembled WGS sequence"/>
</dbReference>
<keyword evidence="3" id="KW-1185">Reference proteome</keyword>
<dbReference type="RefSeq" id="WP_381838173.1">
    <property type="nucleotide sequence ID" value="NZ_JBHTCF010000020.1"/>
</dbReference>
<gene>
    <name evidence="2" type="ORF">ACFQVC_34680</name>
</gene>
<name>A0ABW2JTM6_9ACTN</name>
<dbReference type="InterPro" id="IPR032716">
    <property type="entry name" value="ACC_epsilon"/>
</dbReference>
<evidence type="ECO:0000313" key="3">
    <source>
        <dbReference type="Proteomes" id="UP001596523"/>
    </source>
</evidence>
<protein>
    <submittedName>
        <fullName evidence="2">Acyl-CoA carboxylase epsilon subunit</fullName>
    </submittedName>
</protein>
<comment type="caution">
    <text evidence="2">The sequence shown here is derived from an EMBL/GenBank/DDBJ whole genome shotgun (WGS) entry which is preliminary data.</text>
</comment>
<evidence type="ECO:0000313" key="2">
    <source>
        <dbReference type="EMBL" id="MFC7309343.1"/>
    </source>
</evidence>
<feature type="region of interest" description="Disordered" evidence="1">
    <location>
        <begin position="57"/>
        <end position="94"/>
    </location>
</feature>
<evidence type="ECO:0000256" key="1">
    <source>
        <dbReference type="SAM" id="MobiDB-lite"/>
    </source>
</evidence>
<feature type="region of interest" description="Disordered" evidence="1">
    <location>
        <begin position="1"/>
        <end position="26"/>
    </location>
</feature>
<sequence length="94" mass="9940">MSTAVPAGREAEAGSDGPAGQEAADPRLVIKVVRGRAAPSELAALTALLYARAAALAEQDPEPEPGSAQAGWRRPERMPHHRDPRGRWAAPGRR</sequence>
<reference evidence="3" key="1">
    <citation type="journal article" date="2019" name="Int. J. Syst. Evol. Microbiol.">
        <title>The Global Catalogue of Microorganisms (GCM) 10K type strain sequencing project: providing services to taxonomists for standard genome sequencing and annotation.</title>
        <authorList>
            <consortium name="The Broad Institute Genomics Platform"/>
            <consortium name="The Broad Institute Genome Sequencing Center for Infectious Disease"/>
            <person name="Wu L."/>
            <person name="Ma J."/>
        </authorList>
    </citation>
    <scope>NUCLEOTIDE SEQUENCE [LARGE SCALE GENOMIC DNA]</scope>
    <source>
        <strain evidence="3">SYNS20</strain>
    </source>
</reference>
<dbReference type="EMBL" id="JBHTCF010000020">
    <property type="protein sequence ID" value="MFC7309343.1"/>
    <property type="molecule type" value="Genomic_DNA"/>
</dbReference>